<organism evidence="1 2">
    <name type="scientific">Paenimyroides ceti</name>
    <dbReference type="NCBI Taxonomy" id="395087"/>
    <lineage>
        <taxon>Bacteria</taxon>
        <taxon>Pseudomonadati</taxon>
        <taxon>Bacteroidota</taxon>
        <taxon>Flavobacteriia</taxon>
        <taxon>Flavobacteriales</taxon>
        <taxon>Flavobacteriaceae</taxon>
        <taxon>Paenimyroides</taxon>
    </lineage>
</organism>
<accession>A0ABT8D0T3</accession>
<dbReference type="Proteomes" id="UP001242368">
    <property type="component" value="Unassembled WGS sequence"/>
</dbReference>
<name>A0ABT8D0T3_9FLAO</name>
<proteinExistence type="predicted"/>
<comment type="caution">
    <text evidence="1">The sequence shown here is derived from an EMBL/GenBank/DDBJ whole genome shotgun (WGS) entry which is preliminary data.</text>
</comment>
<keyword evidence="2" id="KW-1185">Reference proteome</keyword>
<sequence length="54" mass="6036">MQGTSVFYYAEIVQINPILTTFLLQMSTTSSNSSTSVSSMIPDMAVLKFYSLYK</sequence>
<reference evidence="2" key="1">
    <citation type="journal article" date="2019" name="Int. J. Syst. Evol. Microbiol.">
        <title>The Global Catalogue of Microorganisms (GCM) 10K type strain sequencing project: providing services to taxonomists for standard genome sequencing and annotation.</title>
        <authorList>
            <consortium name="The Broad Institute Genomics Platform"/>
            <consortium name="The Broad Institute Genome Sequencing Center for Infectious Disease"/>
            <person name="Wu L."/>
            <person name="Ma J."/>
        </authorList>
    </citation>
    <scope>NUCLEOTIDE SEQUENCE [LARGE SCALE GENOMIC DNA]</scope>
    <source>
        <strain evidence="2">CECT 7184</strain>
    </source>
</reference>
<dbReference type="RefSeq" id="WP_290365456.1">
    <property type="nucleotide sequence ID" value="NZ_JAUFQU010000078.1"/>
</dbReference>
<dbReference type="EMBL" id="JAUFQU010000078">
    <property type="protein sequence ID" value="MDN3710222.1"/>
    <property type="molecule type" value="Genomic_DNA"/>
</dbReference>
<protein>
    <submittedName>
        <fullName evidence="1">Uncharacterized protein</fullName>
    </submittedName>
</protein>
<gene>
    <name evidence="1" type="ORF">QW060_25485</name>
</gene>
<evidence type="ECO:0000313" key="1">
    <source>
        <dbReference type="EMBL" id="MDN3710222.1"/>
    </source>
</evidence>
<evidence type="ECO:0000313" key="2">
    <source>
        <dbReference type="Proteomes" id="UP001242368"/>
    </source>
</evidence>